<evidence type="ECO:0000313" key="3">
    <source>
        <dbReference type="EMBL" id="MRH78194.1"/>
    </source>
</evidence>
<keyword evidence="4" id="KW-1185">Reference proteome</keyword>
<dbReference type="InterPro" id="IPR038670">
    <property type="entry name" value="HslJ-like_sf"/>
</dbReference>
<dbReference type="PANTHER" id="PTHR35535:SF1">
    <property type="entry name" value="HEAT SHOCK PROTEIN HSLJ"/>
    <property type="match status" value="1"/>
</dbReference>
<dbReference type="PANTHER" id="PTHR35535">
    <property type="entry name" value="HEAT SHOCK PROTEIN HSLJ"/>
    <property type="match status" value="1"/>
</dbReference>
<dbReference type="InterPro" id="IPR005184">
    <property type="entry name" value="DUF306_Meta_HslJ"/>
</dbReference>
<dbReference type="AlphaFoldDB" id="A0A6N7QZW4"/>
<protein>
    <submittedName>
        <fullName evidence="3">META domain-containing protein</fullName>
    </submittedName>
</protein>
<dbReference type="Gene3D" id="2.40.128.640">
    <property type="match status" value="1"/>
</dbReference>
<dbReference type="InterPro" id="IPR007298">
    <property type="entry name" value="Cu-R_lipoprotein_NlpE"/>
</dbReference>
<dbReference type="InterPro" id="IPR038139">
    <property type="entry name" value="NlpE_C_sf"/>
</dbReference>
<comment type="caution">
    <text evidence="3">The sequence shown here is derived from an EMBL/GenBank/DDBJ whole genome shotgun (WGS) entry which is preliminary data.</text>
</comment>
<name>A0A6N7QZW4_9GAMM</name>
<proteinExistence type="predicted"/>
<dbReference type="Pfam" id="PF04170">
    <property type="entry name" value="NlpE"/>
    <property type="match status" value="1"/>
</dbReference>
<dbReference type="EMBL" id="WJPP01000003">
    <property type="protein sequence ID" value="MRH78194.1"/>
    <property type="molecule type" value="Genomic_DNA"/>
</dbReference>
<dbReference type="InterPro" id="IPR053147">
    <property type="entry name" value="Hsp_HslJ-like"/>
</dbReference>
<evidence type="ECO:0000259" key="1">
    <source>
        <dbReference type="Pfam" id="PF03724"/>
    </source>
</evidence>
<gene>
    <name evidence="3" type="ORF">GH984_05690</name>
</gene>
<evidence type="ECO:0000259" key="2">
    <source>
        <dbReference type="Pfam" id="PF17185"/>
    </source>
</evidence>
<dbReference type="Pfam" id="PF03724">
    <property type="entry name" value="META"/>
    <property type="match status" value="1"/>
</dbReference>
<dbReference type="Proteomes" id="UP000433788">
    <property type="component" value="Unassembled WGS sequence"/>
</dbReference>
<feature type="domain" description="NlpE C-terminal OB" evidence="2">
    <location>
        <begin position="174"/>
        <end position="262"/>
    </location>
</feature>
<dbReference type="InterPro" id="IPR033450">
    <property type="entry name" value="NlpE_C"/>
</dbReference>
<accession>A0A6N7QZW4</accession>
<reference evidence="3 4" key="1">
    <citation type="submission" date="2019-11" db="EMBL/GenBank/DDBJ databases">
        <authorList>
            <person name="Zhang X.Y."/>
        </authorList>
    </citation>
    <scope>NUCLEOTIDE SEQUENCE [LARGE SCALE GENOMIC DNA]</scope>
    <source>
        <strain evidence="3 4">C176</strain>
    </source>
</reference>
<dbReference type="Gene3D" id="2.40.50.540">
    <property type="match status" value="1"/>
</dbReference>
<feature type="domain" description="DUF306" evidence="1">
    <location>
        <begin position="284"/>
        <end position="367"/>
    </location>
</feature>
<dbReference type="Gene3D" id="2.40.128.270">
    <property type="match status" value="1"/>
</dbReference>
<sequence>MVLMGRSGRRSHAACQKIQMVRGNRGSGITETNLCPLKLAVGLLPVVMLAGCARSDVIDGVPSVGAPSTFMGTLPCADCPGIDYHLNLLDDGVYFLQTTYQEREDGVFDDIGRFFFSSDAQALALHGDHDQPLFFEIVTVDKLQLLDRSARKIDSELNYQLTRAPHFEPIEPQSVFEGMYRYFADTGYFRECTTGKRLMVAAEADNRALEEAYLAAIDNPSADALVRLEGRIRQQPSAEGVGAVWALLPKRFIELQPDQICSDPVKRAELKNTQWRALPPLRFQPHLLLRDDGSLVGFDGCNRIIGRYELRGFSIRFLGMATTKMSCFEGMEQAARFMEALESVRHYKIIGSRLEMLDQSGNLKLSFEGIEVE</sequence>
<organism evidence="3 4">
    <name type="scientific">Spiribacter salilacus</name>
    <dbReference type="NCBI Taxonomy" id="2664894"/>
    <lineage>
        <taxon>Bacteria</taxon>
        <taxon>Pseudomonadati</taxon>
        <taxon>Pseudomonadota</taxon>
        <taxon>Gammaproteobacteria</taxon>
        <taxon>Chromatiales</taxon>
        <taxon>Ectothiorhodospiraceae</taxon>
        <taxon>Spiribacter</taxon>
    </lineage>
</organism>
<dbReference type="Pfam" id="PF17185">
    <property type="entry name" value="NlpE_C"/>
    <property type="match status" value="1"/>
</dbReference>
<evidence type="ECO:0000313" key="4">
    <source>
        <dbReference type="Proteomes" id="UP000433788"/>
    </source>
</evidence>